<dbReference type="GO" id="GO:0008146">
    <property type="term" value="F:sulfotransferase activity"/>
    <property type="evidence" value="ECO:0007669"/>
    <property type="project" value="InterPro"/>
</dbReference>
<dbReference type="EMBL" id="LRGB01000687">
    <property type="protein sequence ID" value="KZS16967.1"/>
    <property type="molecule type" value="Genomic_DNA"/>
</dbReference>
<evidence type="ECO:0000256" key="2">
    <source>
        <dbReference type="SAM" id="Phobius"/>
    </source>
</evidence>
<dbReference type="AlphaFoldDB" id="A0A164ZYU2"/>
<dbReference type="InterPro" id="IPR051589">
    <property type="entry name" value="Sialate-O-sulfotransferase"/>
</dbReference>
<keyword evidence="2" id="KW-0812">Transmembrane</keyword>
<evidence type="ECO:0000313" key="4">
    <source>
        <dbReference type="EMBL" id="KZS16967.1"/>
    </source>
</evidence>
<organism evidence="4 5">
    <name type="scientific">Daphnia magna</name>
    <dbReference type="NCBI Taxonomy" id="35525"/>
    <lineage>
        <taxon>Eukaryota</taxon>
        <taxon>Metazoa</taxon>
        <taxon>Ecdysozoa</taxon>
        <taxon>Arthropoda</taxon>
        <taxon>Crustacea</taxon>
        <taxon>Branchiopoda</taxon>
        <taxon>Diplostraca</taxon>
        <taxon>Cladocera</taxon>
        <taxon>Anomopoda</taxon>
        <taxon>Daphniidae</taxon>
        <taxon>Daphnia</taxon>
    </lineage>
</organism>
<dbReference type="Pfam" id="PF00685">
    <property type="entry name" value="Sulfotransfer_1"/>
    <property type="match status" value="1"/>
</dbReference>
<dbReference type="InterPro" id="IPR027417">
    <property type="entry name" value="P-loop_NTPase"/>
</dbReference>
<protein>
    <recommendedName>
        <fullName evidence="3">Sulfotransferase domain-containing protein</fullName>
    </recommendedName>
</protein>
<comment type="caution">
    <text evidence="4">The sequence shown here is derived from an EMBL/GenBank/DDBJ whole genome shotgun (WGS) entry which is preliminary data.</text>
</comment>
<dbReference type="SUPFAM" id="SSF52540">
    <property type="entry name" value="P-loop containing nucleoside triphosphate hydrolases"/>
    <property type="match status" value="1"/>
</dbReference>
<evidence type="ECO:0000256" key="1">
    <source>
        <dbReference type="ARBA" id="ARBA00010236"/>
    </source>
</evidence>
<dbReference type="InterPro" id="IPR000863">
    <property type="entry name" value="Sulfotransferase_dom"/>
</dbReference>
<sequence>MPSASGQQPGGKASRGFLLLAFPELDMQRDIVRKLAASAVLSSSTASSPRNKKQPQCVIMFHRRRLSVLQYVLLGIFFGSSVYLWTNRMNLNRPFAIQMLQNKETEENTDGKPDVEELIDDNNSVQPIVDPLSANLCGEATVPTVEPVGIEPFPEFKFDSDEDVDLNRTLDWLDLWNDDANCTKYESRVLKPGSYPQVGALVSFPGSGNSWLRMLLVGITGMFISSVYAGEDTQFQSKANTSYQIPVDCGCTLLQKTHDFSLDAVLYSLPEANRTKTLEEFNGKGILIIRNPFKAIRSYRNFDFTGMVGAAPESAFSGTKWDNFVSRSVAGWETLATVWIRGLKQGGIIYYERLHRETRSELKRLLKMLGLGYDKERLECVLRHTADNSFKRESNQTAQTEFPYTASQRLLIHKAIESVQLALKERGLDPLPIQYYDFFNITPEYGIPT</sequence>
<keyword evidence="2" id="KW-1133">Transmembrane helix</keyword>
<gene>
    <name evidence="4" type="ORF">APZ42_017619</name>
</gene>
<keyword evidence="5" id="KW-1185">Reference proteome</keyword>
<feature type="domain" description="Sulfotransferase" evidence="3">
    <location>
        <begin position="201"/>
        <end position="397"/>
    </location>
</feature>
<dbReference type="PANTHER" id="PTHR45964">
    <property type="entry name" value="WSCD FAMILY MEMBER CG9164"/>
    <property type="match status" value="1"/>
</dbReference>
<accession>A0A164ZYU2</accession>
<name>A0A164ZYU2_9CRUS</name>
<reference evidence="4 5" key="1">
    <citation type="submission" date="2016-03" db="EMBL/GenBank/DDBJ databases">
        <title>EvidentialGene: Evidence-directed Construction of Genes on Genomes.</title>
        <authorList>
            <person name="Gilbert D.G."/>
            <person name="Choi J.-H."/>
            <person name="Mockaitis K."/>
            <person name="Colbourne J."/>
            <person name="Pfrender M."/>
        </authorList>
    </citation>
    <scope>NUCLEOTIDE SEQUENCE [LARGE SCALE GENOMIC DNA]</scope>
    <source>
        <strain evidence="4 5">Xinb3</strain>
        <tissue evidence="4">Complete organism</tissue>
    </source>
</reference>
<dbReference type="PANTHER" id="PTHR45964:SF9">
    <property type="entry name" value="SULFOTRANSFERASE"/>
    <property type="match status" value="1"/>
</dbReference>
<feature type="transmembrane region" description="Helical" evidence="2">
    <location>
        <begin position="68"/>
        <end position="86"/>
    </location>
</feature>
<proteinExistence type="inferred from homology"/>
<comment type="similarity">
    <text evidence="1">Belongs to the WSCD family.</text>
</comment>
<dbReference type="Gene3D" id="3.40.50.300">
    <property type="entry name" value="P-loop containing nucleotide triphosphate hydrolases"/>
    <property type="match status" value="1"/>
</dbReference>
<dbReference type="STRING" id="35525.A0A164ZYU2"/>
<dbReference type="OrthoDB" id="5985073at2759"/>
<evidence type="ECO:0000259" key="3">
    <source>
        <dbReference type="Pfam" id="PF00685"/>
    </source>
</evidence>
<evidence type="ECO:0000313" key="5">
    <source>
        <dbReference type="Proteomes" id="UP000076858"/>
    </source>
</evidence>
<keyword evidence="2" id="KW-0472">Membrane</keyword>
<dbReference type="Proteomes" id="UP000076858">
    <property type="component" value="Unassembled WGS sequence"/>
</dbReference>